<dbReference type="STRING" id="282199.GCA_001049735_00073"/>
<sequence>MKFTDAITRMPRAFDPDRGAERAVLFDGQLADVVAGAAGCSPYLSGLISKHNEWLQGAFADPEAALRAELAAVAGYASNIPLSELSPSLRRSKGRIALLTALADLAGVWPLESVTTALTHLADAALQTALDAEFAARFKRGHLPWLTEDDLATNGGLVVLAMGKMGAFELNYSSDIDLICLFDDSRYARDDVADVRHAFVQIIRAVTKTISAQTRDGYVFRTDLRLRPDAAVTPVCMSMSAAELYYEAEGRTWERAAHIKARVCAGDHKAGEAYLERLRPFVWRKHLDFAAIQDAHDMRLKIWAHKGLAGAISLPEHNVKLGRGGIREIEFFTQTQQLIAGGRDPDLRVRGTCAGLDAISAKGWISNELAGDLKVKYRGLRDVEHRLQMIADAQTHVLPRDEEGFCRLAAMMGEDVAPLKQRLQDLFESVHSRTEAFFAPEAPAEDGAIASLNMTENRSDTATVPNDFGQEIIARWPSYPAMRSARATEIFNRLRPSIVAKLAQAARPEEALAHFDGFLRGLPAGVQVFSLFEANAPLVDLLLEICATSPALAAYLGRNSNVLDAVIAGDFFAPFPSDAQLSDLISDALAACGDYEAVLDTARRIKKEWHFRIGVHHLRGVIDAQIAGAQYASLAKALVGALWPRVTAEFASKHGAPMGRGAVPIAMGSLAAGQLNAGSDLDLILIYDADADAMSDGPRPLQTRTYFARLTQALITALTAQLPEGRLYEVDMRLRPSGRQGPVASGWASYASYQKEEAWTWEHLALTRAQALGDGALAEDWNALRDDILRHTQKDVLSDTSDMRVRLAGAKPASDPWDVKNGAGGVQDIELFAQASALKAGLDEVPRDTSTQLATTVANGWLNDADARAITAAYKTLWAVKAMQAELSLGPFDAAKVGTGAVGVLNGILAAGSEDEALAKVAEARQTARACIERIMPLGGAKDGAGGND</sequence>
<dbReference type="EMBL" id="CVQV01000002">
    <property type="protein sequence ID" value="CRK74049.1"/>
    <property type="molecule type" value="Genomic_DNA"/>
</dbReference>
<reference evidence="9 10" key="1">
    <citation type="submission" date="2015-04" db="EMBL/GenBank/DDBJ databases">
        <authorList>
            <person name="Syromyatnikov M.Y."/>
            <person name="Popov V.N."/>
        </authorList>
    </citation>
    <scope>NUCLEOTIDE SEQUENCE [LARGE SCALE GENOMIC DNA]</scope>
    <source>
        <strain evidence="9 10">CECT 5292</strain>
    </source>
</reference>
<dbReference type="GO" id="GO:0005829">
    <property type="term" value="C:cytosol"/>
    <property type="evidence" value="ECO:0007669"/>
    <property type="project" value="TreeGrafter"/>
</dbReference>
<proteinExistence type="predicted"/>
<evidence type="ECO:0000256" key="6">
    <source>
        <dbReference type="ARBA" id="ARBA00023268"/>
    </source>
</evidence>
<feature type="domain" description="PII-uridylyltransferase/Glutamine-synthetase adenylyltransferase" evidence="8">
    <location>
        <begin position="817"/>
        <end position="881"/>
    </location>
</feature>
<dbReference type="InterPro" id="IPR013546">
    <property type="entry name" value="PII_UdlTrfase/GS_AdlTrfase"/>
</dbReference>
<dbReference type="GO" id="GO:0005524">
    <property type="term" value="F:ATP binding"/>
    <property type="evidence" value="ECO:0007669"/>
    <property type="project" value="UniProtKB-KW"/>
</dbReference>
<organism evidence="9 10">
    <name type="scientific">Nereida ignava</name>
    <dbReference type="NCBI Taxonomy" id="282199"/>
    <lineage>
        <taxon>Bacteria</taxon>
        <taxon>Pseudomonadati</taxon>
        <taxon>Pseudomonadota</taxon>
        <taxon>Alphaproteobacteria</taxon>
        <taxon>Rhodobacterales</taxon>
        <taxon>Roseobacteraceae</taxon>
        <taxon>Nereida</taxon>
    </lineage>
</organism>
<dbReference type="Proteomes" id="UP000048949">
    <property type="component" value="Unassembled WGS sequence"/>
</dbReference>
<dbReference type="SUPFAM" id="SSF81593">
    <property type="entry name" value="Nucleotidyltransferase substrate binding subunit/domain"/>
    <property type="match status" value="2"/>
</dbReference>
<evidence type="ECO:0000259" key="8">
    <source>
        <dbReference type="Pfam" id="PF08335"/>
    </source>
</evidence>
<dbReference type="NCBIfam" id="NF010706">
    <property type="entry name" value="PRK14108.1"/>
    <property type="match status" value="1"/>
</dbReference>
<evidence type="ECO:0000256" key="5">
    <source>
        <dbReference type="ARBA" id="ARBA00022842"/>
    </source>
</evidence>
<dbReference type="NCBIfam" id="NF008292">
    <property type="entry name" value="PRK11072.1"/>
    <property type="match status" value="1"/>
</dbReference>
<dbReference type="Gene3D" id="1.20.120.330">
    <property type="entry name" value="Nucleotidyltransferases domain 2"/>
    <property type="match status" value="2"/>
</dbReference>
<evidence type="ECO:0000313" key="10">
    <source>
        <dbReference type="Proteomes" id="UP000048949"/>
    </source>
</evidence>
<gene>
    <name evidence="9" type="primary">glnE</name>
    <name evidence="9" type="ORF">NIG5292_00073</name>
</gene>
<dbReference type="CDD" id="cd05401">
    <property type="entry name" value="NT_GlnE_GlnD_like"/>
    <property type="match status" value="2"/>
</dbReference>
<dbReference type="PANTHER" id="PTHR30621:SF0">
    <property type="entry name" value="BIFUNCTIONAL GLUTAMINE SYNTHETASE ADENYLYLTRANSFERASE_ADENYLYL-REMOVING ENZYME"/>
    <property type="match status" value="1"/>
</dbReference>
<evidence type="ECO:0000313" key="9">
    <source>
        <dbReference type="EMBL" id="CRK74049.1"/>
    </source>
</evidence>
<dbReference type="AlphaFoldDB" id="A0A0U1NHQ5"/>
<evidence type="ECO:0000256" key="1">
    <source>
        <dbReference type="ARBA" id="ARBA00022679"/>
    </source>
</evidence>
<evidence type="ECO:0000256" key="2">
    <source>
        <dbReference type="ARBA" id="ARBA00022695"/>
    </source>
</evidence>
<accession>A0A0U1NHQ5</accession>
<dbReference type="GO" id="GO:0008882">
    <property type="term" value="F:[glutamate-ammonia-ligase] adenylyltransferase activity"/>
    <property type="evidence" value="ECO:0007669"/>
    <property type="project" value="UniProtKB-EC"/>
</dbReference>
<keyword evidence="4" id="KW-0067">ATP-binding</keyword>
<keyword evidence="2 9" id="KW-0548">Nucleotidyltransferase</keyword>
<dbReference type="OrthoDB" id="9759366at2"/>
<dbReference type="PANTHER" id="PTHR30621">
    <property type="entry name" value="GLUTAMINE SYNTHETASE ADENYLYLTRANSFERASE"/>
    <property type="match status" value="1"/>
</dbReference>
<dbReference type="RefSeq" id="WP_048597704.1">
    <property type="nucleotide sequence ID" value="NZ_CBFHGK010000003.1"/>
</dbReference>
<dbReference type="InterPro" id="IPR043519">
    <property type="entry name" value="NT_sf"/>
</dbReference>
<feature type="domain" description="Glutamate-ammonia ligase adenylyltransferase repeated" evidence="7">
    <location>
        <begin position="541"/>
        <end position="774"/>
    </location>
</feature>
<name>A0A0U1NHQ5_9RHOB</name>
<keyword evidence="3" id="KW-0547">Nucleotide-binding</keyword>
<keyword evidence="1 9" id="KW-0808">Transferase</keyword>
<feature type="domain" description="Glutamate-ammonia ligase adenylyltransferase repeated" evidence="7">
    <location>
        <begin position="37"/>
        <end position="275"/>
    </location>
</feature>
<keyword evidence="10" id="KW-1185">Reference proteome</keyword>
<keyword evidence="5" id="KW-0460">Magnesium</keyword>
<dbReference type="EC" id="2.7.7.42" evidence="9"/>
<evidence type="ECO:0000256" key="3">
    <source>
        <dbReference type="ARBA" id="ARBA00022741"/>
    </source>
</evidence>
<evidence type="ECO:0000259" key="7">
    <source>
        <dbReference type="Pfam" id="PF03710"/>
    </source>
</evidence>
<dbReference type="SUPFAM" id="SSF81301">
    <property type="entry name" value="Nucleotidyltransferase"/>
    <property type="match status" value="2"/>
</dbReference>
<dbReference type="Gene3D" id="3.30.460.10">
    <property type="entry name" value="Beta Polymerase, domain 2"/>
    <property type="match status" value="2"/>
</dbReference>
<dbReference type="Pfam" id="PF03710">
    <property type="entry name" value="GlnE"/>
    <property type="match status" value="2"/>
</dbReference>
<dbReference type="InterPro" id="IPR023057">
    <property type="entry name" value="GlnE"/>
</dbReference>
<dbReference type="GO" id="GO:0000820">
    <property type="term" value="P:regulation of glutamine family amino acid metabolic process"/>
    <property type="evidence" value="ECO:0007669"/>
    <property type="project" value="TreeGrafter"/>
</dbReference>
<dbReference type="GO" id="GO:0016874">
    <property type="term" value="F:ligase activity"/>
    <property type="evidence" value="ECO:0007669"/>
    <property type="project" value="UniProtKB-KW"/>
</dbReference>
<dbReference type="Pfam" id="PF08335">
    <property type="entry name" value="GlnD_UR_UTase"/>
    <property type="match status" value="2"/>
</dbReference>
<evidence type="ECO:0000256" key="4">
    <source>
        <dbReference type="ARBA" id="ARBA00022840"/>
    </source>
</evidence>
<keyword evidence="6" id="KW-0511">Multifunctional enzyme</keyword>
<protein>
    <submittedName>
        <fullName evidence="9">Glutamate-ammonia-ligase adenylyltransferase</fullName>
        <ecNumber evidence="9">2.7.7.42</ecNumber>
    </submittedName>
</protein>
<feature type="domain" description="PII-uridylyltransferase/Glutamine-synthetase adenylyltransferase" evidence="8">
    <location>
        <begin position="305"/>
        <end position="438"/>
    </location>
</feature>
<dbReference type="InterPro" id="IPR005190">
    <property type="entry name" value="GlnE_rpt_dom"/>
</dbReference>
<keyword evidence="9" id="KW-0436">Ligase</keyword>